<keyword evidence="9" id="KW-1185">Reference proteome</keyword>
<name>A0A2U1JA57_SMIAN</name>
<dbReference type="PANTHER" id="PTHR42921">
    <property type="entry name" value="ACETOACETYL-COA SYNTHETASE"/>
    <property type="match status" value="1"/>
</dbReference>
<dbReference type="GO" id="GO:0030729">
    <property type="term" value="F:acetoacetate-CoA ligase activity"/>
    <property type="evidence" value="ECO:0007669"/>
    <property type="project" value="InterPro"/>
</dbReference>
<evidence type="ECO:0000313" key="9">
    <source>
        <dbReference type="Proteomes" id="UP000245591"/>
    </source>
</evidence>
<dbReference type="PANTHER" id="PTHR42921:SF1">
    <property type="entry name" value="ACETOACETYL-COA SYNTHETASE"/>
    <property type="match status" value="1"/>
</dbReference>
<evidence type="ECO:0000259" key="6">
    <source>
        <dbReference type="Pfam" id="PF13193"/>
    </source>
</evidence>
<gene>
    <name evidence="8" type="ORF">BB558_002024</name>
</gene>
<dbReference type="InterPro" id="IPR005914">
    <property type="entry name" value="Acac_CoA_synth"/>
</dbReference>
<keyword evidence="3" id="KW-0547">Nucleotide-binding</keyword>
<dbReference type="Proteomes" id="UP000245591">
    <property type="component" value="Unassembled WGS sequence"/>
</dbReference>
<dbReference type="InterPro" id="IPR000873">
    <property type="entry name" value="AMP-dep_synth/lig_dom"/>
</dbReference>
<evidence type="ECO:0000256" key="4">
    <source>
        <dbReference type="ARBA" id="ARBA00022840"/>
    </source>
</evidence>
<dbReference type="InterPro" id="IPR020845">
    <property type="entry name" value="AMP-binding_CS"/>
</dbReference>
<dbReference type="Pfam" id="PF16177">
    <property type="entry name" value="ACAS_N"/>
    <property type="match status" value="1"/>
</dbReference>
<accession>A0A2U1JA57</accession>
<dbReference type="InterPro" id="IPR042099">
    <property type="entry name" value="ANL_N_sf"/>
</dbReference>
<dbReference type="NCBIfam" id="NF002937">
    <property type="entry name" value="PRK03584.1"/>
    <property type="match status" value="1"/>
</dbReference>
<dbReference type="NCBIfam" id="TIGR01217">
    <property type="entry name" value="ac_ac_CoA_syn"/>
    <property type="match status" value="1"/>
</dbReference>
<dbReference type="InterPro" id="IPR025110">
    <property type="entry name" value="AMP-bd_C"/>
</dbReference>
<comment type="caution">
    <text evidence="8">The sequence shown here is derived from an EMBL/GenBank/DDBJ whole genome shotgun (WGS) entry which is preliminary data.</text>
</comment>
<proteinExistence type="inferred from homology"/>
<evidence type="ECO:0000313" key="8">
    <source>
        <dbReference type="EMBL" id="PWA01848.1"/>
    </source>
</evidence>
<feature type="domain" description="AMP-binding enzyme C-terminal" evidence="6">
    <location>
        <begin position="557"/>
        <end position="631"/>
    </location>
</feature>
<reference evidence="8 9" key="1">
    <citation type="journal article" date="2018" name="MBio">
        <title>Comparative Genomics Reveals the Core Gene Toolbox for the Fungus-Insect Symbiosis.</title>
        <authorList>
            <person name="Wang Y."/>
            <person name="Stata M."/>
            <person name="Wang W."/>
            <person name="Stajich J.E."/>
            <person name="White M.M."/>
            <person name="Moncalvo J.M."/>
        </authorList>
    </citation>
    <scope>NUCLEOTIDE SEQUENCE [LARGE SCALE GENOMIC DNA]</scope>
    <source>
        <strain evidence="8 9">AUS-126-30</strain>
    </source>
</reference>
<dbReference type="InterPro" id="IPR045851">
    <property type="entry name" value="AMP-bd_C_sf"/>
</dbReference>
<dbReference type="Gene3D" id="3.30.300.30">
    <property type="match status" value="1"/>
</dbReference>
<dbReference type="EMBL" id="MBFU01000125">
    <property type="protein sequence ID" value="PWA01848.1"/>
    <property type="molecule type" value="Genomic_DNA"/>
</dbReference>
<dbReference type="Gene3D" id="3.40.50.12780">
    <property type="entry name" value="N-terminal domain of ligase-like"/>
    <property type="match status" value="1"/>
</dbReference>
<dbReference type="PROSITE" id="PS00455">
    <property type="entry name" value="AMP_BINDING"/>
    <property type="match status" value="1"/>
</dbReference>
<dbReference type="AlphaFoldDB" id="A0A2U1JA57"/>
<protein>
    <recommendedName>
        <fullName evidence="10">AMP-dependent synthetase/ligase domain-containing protein</fullName>
    </recommendedName>
</protein>
<dbReference type="SUPFAM" id="SSF56801">
    <property type="entry name" value="Acetyl-CoA synthetase-like"/>
    <property type="match status" value="1"/>
</dbReference>
<evidence type="ECO:0000256" key="1">
    <source>
        <dbReference type="ARBA" id="ARBA00006432"/>
    </source>
</evidence>
<keyword evidence="2" id="KW-0436">Ligase</keyword>
<evidence type="ECO:0000256" key="3">
    <source>
        <dbReference type="ARBA" id="ARBA00022741"/>
    </source>
</evidence>
<organism evidence="8 9">
    <name type="scientific">Smittium angustum</name>
    <dbReference type="NCBI Taxonomy" id="133377"/>
    <lineage>
        <taxon>Eukaryota</taxon>
        <taxon>Fungi</taxon>
        <taxon>Fungi incertae sedis</taxon>
        <taxon>Zoopagomycota</taxon>
        <taxon>Kickxellomycotina</taxon>
        <taxon>Harpellomycetes</taxon>
        <taxon>Harpellales</taxon>
        <taxon>Legeriomycetaceae</taxon>
        <taxon>Smittium</taxon>
    </lineage>
</organism>
<keyword evidence="4" id="KW-0067">ATP-binding</keyword>
<dbReference type="InterPro" id="IPR032387">
    <property type="entry name" value="ACAS_N"/>
</dbReference>
<dbReference type="GO" id="GO:0006629">
    <property type="term" value="P:lipid metabolic process"/>
    <property type="evidence" value="ECO:0007669"/>
    <property type="project" value="InterPro"/>
</dbReference>
<feature type="domain" description="Acetyl-coenzyme A synthetase N-terminal" evidence="7">
    <location>
        <begin position="48"/>
        <end position="105"/>
    </location>
</feature>
<evidence type="ECO:0000259" key="7">
    <source>
        <dbReference type="Pfam" id="PF16177"/>
    </source>
</evidence>
<dbReference type="Pfam" id="PF13193">
    <property type="entry name" value="AMP-binding_C"/>
    <property type="match status" value="1"/>
</dbReference>
<dbReference type="Pfam" id="PF00501">
    <property type="entry name" value="AMP-binding"/>
    <property type="match status" value="1"/>
</dbReference>
<comment type="similarity">
    <text evidence="1">Belongs to the ATP-dependent AMP-binding enzyme family.</text>
</comment>
<dbReference type="GO" id="GO:0005524">
    <property type="term" value="F:ATP binding"/>
    <property type="evidence" value="ECO:0007669"/>
    <property type="project" value="UniProtKB-KW"/>
</dbReference>
<feature type="domain" description="AMP-dependent synthetase/ligase" evidence="5">
    <location>
        <begin position="112"/>
        <end position="487"/>
    </location>
</feature>
<sequence>MSITSINTTSVADSASQPVWVPKNPEDTEMSKFMRYSNKRFNLSLKNYDDLYDWSITELEQFWSAVWDYSGIISHTPYTQVLETDKRMDEIPNWFKGVSINFTENTLERFKNSDRVAIYARGEQEHKNITFKELYVLVAQTASSLKKLGVKKGDRVAGYITNCAEAIIIFLAAASMGAIWSCAPPEFGVIAASDRFAQITPKIYFSLDQSTYNAKTTNLIEKNLQILKVLPTVEKVIIIQTGNKSVDISKEIPGSMSWNNFLGLSAGVTKLNYELLPFDHPIFIVFSSGTTGKPKCIAHCTGGYIVMSKKNNTIASGINENDVYFYYTTTGWIMWNSLPSAMMSGASIVTFEGNPLGPKISVLWDTIEEVGATKFGTSPRYLQTLEDKEYYPKDHHDLSKLTSITTTGSPLKSNNYDFVYSHIKDDIFLSNISGGTELGASFVGGVPILPIHKGEVQHCLLGMAVECWDSNGNRVFGEPGDLVCTKPFPTMPRFFWGDTPDKSRYMSSYFERFPGVWFHGDFLKINPVTKGVVMLGRSDGTLNPNGVRFGSADIYNIVEEFDEVLDSLVVGQQLEQFERVLLFITLKDKSKTNISDLKNRINQTIRKSLSPRHVPAKIIVLDKIPYTGNGKKVEIPVKLLLGKVYAIAQEYTKSRGSSTPKKEVANYVRKTYTLDERTIQSVADPEAIFQFLNIDELMFQFDTKSKL</sequence>
<evidence type="ECO:0000259" key="5">
    <source>
        <dbReference type="Pfam" id="PF00501"/>
    </source>
</evidence>
<evidence type="ECO:0000256" key="2">
    <source>
        <dbReference type="ARBA" id="ARBA00022598"/>
    </source>
</evidence>
<evidence type="ECO:0008006" key="10">
    <source>
        <dbReference type="Google" id="ProtNLM"/>
    </source>
</evidence>